<comment type="function">
    <text evidence="2">An aminoacyl-tRNA editing enzyme that deacylates mischarged D-aminoacyl-tRNAs. Also deacylates mischarged glycyl-tRNA(Ala), protecting cells against glycine mischarging by AlaRS. Acts via tRNA-based rather than protein-based catalysis; rejects L-amino acids rather than detecting D-amino acids in the active site. By recycling D-aminoacyl-tRNA to D-amino acids and free tRNA molecules, this enzyme counteracts the toxicity associated with the formation of D-aminoacyl-tRNA entities in vivo and helps enforce protein L-homochirality.</text>
</comment>
<dbReference type="EC" id="3.1.1.-" evidence="2"/>
<comment type="domain">
    <text evidence="2">A Gly-cisPro motif from one monomer fits into the active site of the other monomer to allow specific chiral rejection of L-amino acids.</text>
</comment>
<dbReference type="GO" id="GO:0005737">
    <property type="term" value="C:cytoplasm"/>
    <property type="evidence" value="ECO:0007669"/>
    <property type="project" value="UniProtKB-SubCell"/>
</dbReference>
<evidence type="ECO:0000313" key="3">
    <source>
        <dbReference type="EMBL" id="SHH16312.1"/>
    </source>
</evidence>
<dbReference type="GO" id="GO:0000049">
    <property type="term" value="F:tRNA binding"/>
    <property type="evidence" value="ECO:0007669"/>
    <property type="project" value="UniProtKB-UniRule"/>
</dbReference>
<dbReference type="Proteomes" id="UP000242592">
    <property type="component" value="Unassembled WGS sequence"/>
</dbReference>
<dbReference type="RefSeq" id="WP_073070912.1">
    <property type="nucleotide sequence ID" value="NZ_FQXN01000001.1"/>
</dbReference>
<dbReference type="HAMAP" id="MF_00518">
    <property type="entry name" value="Deacylase_Dtd"/>
    <property type="match status" value="1"/>
</dbReference>
<gene>
    <name evidence="2" type="primary">dtd</name>
    <name evidence="3" type="ORF">SAMN02745199_0083</name>
</gene>
<dbReference type="AlphaFoldDB" id="A0A1M5QQB8"/>
<dbReference type="PANTHER" id="PTHR10472">
    <property type="entry name" value="D-TYROSYL-TRNA TYR DEACYLASE"/>
    <property type="match status" value="1"/>
</dbReference>
<keyword evidence="2" id="KW-0820">tRNA-binding</keyword>
<feature type="short sequence motif" description="Gly-cisPro motif, important for rejection of L-amino acids" evidence="2">
    <location>
        <begin position="137"/>
        <end position="138"/>
    </location>
</feature>
<dbReference type="FunFam" id="3.50.80.10:FF:000001">
    <property type="entry name" value="D-aminoacyl-tRNA deacylase"/>
    <property type="match status" value="1"/>
</dbReference>
<dbReference type="Pfam" id="PF02580">
    <property type="entry name" value="Tyr_Deacylase"/>
    <property type="match status" value="1"/>
</dbReference>
<reference evidence="4" key="1">
    <citation type="submission" date="2016-11" db="EMBL/GenBank/DDBJ databases">
        <authorList>
            <person name="Varghese N."/>
            <person name="Submissions S."/>
        </authorList>
    </citation>
    <scope>NUCLEOTIDE SEQUENCE [LARGE SCALE GENOMIC DNA]</scope>
    <source>
        <strain evidence="4">DSM 15807</strain>
    </source>
</reference>
<dbReference type="InterPro" id="IPR003732">
    <property type="entry name" value="Daa-tRNA_deacyls_DTD"/>
</dbReference>
<proteinExistence type="inferred from homology"/>
<name>A0A1M5QQB8_9BACT</name>
<dbReference type="GO" id="GO:0106026">
    <property type="term" value="F:Gly-tRNA(Ala) deacylase activity"/>
    <property type="evidence" value="ECO:0007669"/>
    <property type="project" value="UniProtKB-UniRule"/>
</dbReference>
<comment type="subcellular location">
    <subcellularLocation>
        <location evidence="2">Cytoplasm</location>
    </subcellularLocation>
</comment>
<dbReference type="GO" id="GO:0043908">
    <property type="term" value="F:Ser(Gly)-tRNA(Ala) hydrolase activity"/>
    <property type="evidence" value="ECO:0007669"/>
    <property type="project" value="UniProtKB-UniRule"/>
</dbReference>
<keyword evidence="2" id="KW-0378">Hydrolase</keyword>
<dbReference type="Gene3D" id="3.50.80.10">
    <property type="entry name" value="D-tyrosyl-tRNA(Tyr) deacylase"/>
    <property type="match status" value="1"/>
</dbReference>
<dbReference type="CDD" id="cd00563">
    <property type="entry name" value="Dtyr_deacylase"/>
    <property type="match status" value="1"/>
</dbReference>
<dbReference type="OrthoDB" id="9801395at2"/>
<comment type="subunit">
    <text evidence="2">Homodimer.</text>
</comment>
<organism evidence="3 4">
    <name type="scientific">Thermosipho atlanticus DSM 15807</name>
    <dbReference type="NCBI Taxonomy" id="1123380"/>
    <lineage>
        <taxon>Bacteria</taxon>
        <taxon>Thermotogati</taxon>
        <taxon>Thermotogota</taxon>
        <taxon>Thermotogae</taxon>
        <taxon>Thermotogales</taxon>
        <taxon>Fervidobacteriaceae</taxon>
        <taxon>Thermosipho</taxon>
    </lineage>
</organism>
<comment type="catalytic activity">
    <reaction evidence="2">
        <text>a D-aminoacyl-tRNA + H2O = a tRNA + a D-alpha-amino acid + H(+)</text>
        <dbReference type="Rhea" id="RHEA:13953"/>
        <dbReference type="Rhea" id="RHEA-COMP:10123"/>
        <dbReference type="Rhea" id="RHEA-COMP:10124"/>
        <dbReference type="ChEBI" id="CHEBI:15377"/>
        <dbReference type="ChEBI" id="CHEBI:15378"/>
        <dbReference type="ChEBI" id="CHEBI:59871"/>
        <dbReference type="ChEBI" id="CHEBI:78442"/>
        <dbReference type="ChEBI" id="CHEBI:79333"/>
        <dbReference type="EC" id="3.1.1.96"/>
    </reaction>
</comment>
<dbReference type="InterPro" id="IPR023509">
    <property type="entry name" value="DTD-like_sf"/>
</dbReference>
<dbReference type="EC" id="3.1.1.96" evidence="2"/>
<sequence length="149" mass="16660">MRAVIQRVLNASVNVNGKTIAKINKGILVLLGVGKHDTDEDAKYLSDKIVNLRIFDDEQGKMNLSLIDIKGELLIVSQFTLFGDCRRGRRPSYSESAPPTQAKKLYEKFIEYSKKYGLKVETGTFGAYMEVSLINDGPVTLLLDSKKVF</sequence>
<comment type="catalytic activity">
    <reaction evidence="2">
        <text>glycyl-tRNA(Ala) + H2O = tRNA(Ala) + glycine + H(+)</text>
        <dbReference type="Rhea" id="RHEA:53744"/>
        <dbReference type="Rhea" id="RHEA-COMP:9657"/>
        <dbReference type="Rhea" id="RHEA-COMP:13640"/>
        <dbReference type="ChEBI" id="CHEBI:15377"/>
        <dbReference type="ChEBI" id="CHEBI:15378"/>
        <dbReference type="ChEBI" id="CHEBI:57305"/>
        <dbReference type="ChEBI" id="CHEBI:78442"/>
        <dbReference type="ChEBI" id="CHEBI:78522"/>
    </reaction>
</comment>
<dbReference type="SUPFAM" id="SSF69500">
    <property type="entry name" value="DTD-like"/>
    <property type="match status" value="1"/>
</dbReference>
<keyword evidence="2" id="KW-0963">Cytoplasm</keyword>
<evidence type="ECO:0000256" key="1">
    <source>
        <dbReference type="ARBA" id="ARBA00009673"/>
    </source>
</evidence>
<dbReference type="PANTHER" id="PTHR10472:SF5">
    <property type="entry name" value="D-AMINOACYL-TRNA DEACYLASE 1"/>
    <property type="match status" value="1"/>
</dbReference>
<keyword evidence="4" id="KW-1185">Reference proteome</keyword>
<keyword evidence="2" id="KW-0694">RNA-binding</keyword>
<evidence type="ECO:0000256" key="2">
    <source>
        <dbReference type="HAMAP-Rule" id="MF_00518"/>
    </source>
</evidence>
<dbReference type="EMBL" id="FQXN01000001">
    <property type="protein sequence ID" value="SHH16312.1"/>
    <property type="molecule type" value="Genomic_DNA"/>
</dbReference>
<dbReference type="STRING" id="1123380.SAMN02745199_0083"/>
<dbReference type="GO" id="GO:0051500">
    <property type="term" value="F:D-tyrosyl-tRNA(Tyr) deacylase activity"/>
    <property type="evidence" value="ECO:0007669"/>
    <property type="project" value="TreeGrafter"/>
</dbReference>
<accession>A0A1M5QQB8</accession>
<dbReference type="GO" id="GO:0019478">
    <property type="term" value="P:D-amino acid catabolic process"/>
    <property type="evidence" value="ECO:0007669"/>
    <property type="project" value="UniProtKB-UniRule"/>
</dbReference>
<dbReference type="NCBIfam" id="TIGR00256">
    <property type="entry name" value="D-aminoacyl-tRNA deacylase"/>
    <property type="match status" value="1"/>
</dbReference>
<protein>
    <recommendedName>
        <fullName evidence="2">D-aminoacyl-tRNA deacylase</fullName>
        <shortName evidence="2">DTD</shortName>
        <ecNumber evidence="2">3.1.1.96</ecNumber>
    </recommendedName>
    <alternativeName>
        <fullName evidence="2">Gly-tRNA(Ala) deacylase</fullName>
        <ecNumber evidence="2">3.1.1.-</ecNumber>
    </alternativeName>
</protein>
<comment type="similarity">
    <text evidence="1 2">Belongs to the DTD family.</text>
</comment>
<evidence type="ECO:0000313" key="4">
    <source>
        <dbReference type="Proteomes" id="UP000242592"/>
    </source>
</evidence>